<name>A0A1V0SE43_9VIRU</name>
<feature type="compositionally biased region" description="Polar residues" evidence="1">
    <location>
        <begin position="1"/>
        <end position="11"/>
    </location>
</feature>
<evidence type="ECO:0000313" key="2">
    <source>
        <dbReference type="EMBL" id="ARF09972.1"/>
    </source>
</evidence>
<proteinExistence type="predicted"/>
<feature type="region of interest" description="Disordered" evidence="1">
    <location>
        <begin position="1"/>
        <end position="39"/>
    </location>
</feature>
<sequence length="82" mass="9465">MNIKTENMINNHDSKMDGNVLQEELKNPENNLPEGKQDSQEAIIIAKYGTLKKRNSLLAKEKKKIFDSADYFQELAKIKKKN</sequence>
<protein>
    <submittedName>
        <fullName evidence="2">Uncharacterized protein</fullName>
    </submittedName>
</protein>
<gene>
    <name evidence="2" type="ORF">Indivirus_6_38</name>
</gene>
<accession>A0A1V0SE43</accession>
<organism evidence="2">
    <name type="scientific">Indivirus ILV1</name>
    <dbReference type="NCBI Taxonomy" id="1977633"/>
    <lineage>
        <taxon>Viruses</taxon>
        <taxon>Varidnaviria</taxon>
        <taxon>Bamfordvirae</taxon>
        <taxon>Nucleocytoviricota</taxon>
        <taxon>Megaviricetes</taxon>
        <taxon>Imitervirales</taxon>
        <taxon>Mimiviridae</taxon>
        <taxon>Klosneuvirinae</taxon>
        <taxon>Indivirus</taxon>
    </lineage>
</organism>
<evidence type="ECO:0000256" key="1">
    <source>
        <dbReference type="SAM" id="MobiDB-lite"/>
    </source>
</evidence>
<reference evidence="2" key="1">
    <citation type="journal article" date="2017" name="Science">
        <title>Giant viruses with an expanded complement of translation system components.</title>
        <authorList>
            <person name="Schulz F."/>
            <person name="Yutin N."/>
            <person name="Ivanova N.N."/>
            <person name="Ortega D.R."/>
            <person name="Lee T.K."/>
            <person name="Vierheilig J."/>
            <person name="Daims H."/>
            <person name="Horn M."/>
            <person name="Wagner M."/>
            <person name="Jensen G.J."/>
            <person name="Kyrpides N.C."/>
            <person name="Koonin E.V."/>
            <person name="Woyke T."/>
        </authorList>
    </citation>
    <scope>NUCLEOTIDE SEQUENCE</scope>
    <source>
        <strain evidence="2">ILV1</strain>
    </source>
</reference>
<dbReference type="EMBL" id="KY684090">
    <property type="protein sequence ID" value="ARF09972.1"/>
    <property type="molecule type" value="Genomic_DNA"/>
</dbReference>